<dbReference type="Proteomes" id="UP001141434">
    <property type="component" value="Unassembled WGS sequence"/>
</dbReference>
<accession>A0A9W9KCI7</accession>
<dbReference type="AlphaFoldDB" id="A0A9W9KCI7"/>
<gene>
    <name evidence="2" type="ORF">NUU61_003622</name>
</gene>
<keyword evidence="1" id="KW-0175">Coiled coil</keyword>
<proteinExistence type="predicted"/>
<organism evidence="2 3">
    <name type="scientific">Penicillium alfredii</name>
    <dbReference type="NCBI Taxonomy" id="1506179"/>
    <lineage>
        <taxon>Eukaryota</taxon>
        <taxon>Fungi</taxon>
        <taxon>Dikarya</taxon>
        <taxon>Ascomycota</taxon>
        <taxon>Pezizomycotina</taxon>
        <taxon>Eurotiomycetes</taxon>
        <taxon>Eurotiomycetidae</taxon>
        <taxon>Eurotiales</taxon>
        <taxon>Aspergillaceae</taxon>
        <taxon>Penicillium</taxon>
    </lineage>
</organism>
<dbReference type="RefSeq" id="XP_056512231.1">
    <property type="nucleotide sequence ID" value="XM_056654204.1"/>
</dbReference>
<comment type="caution">
    <text evidence="2">The sequence shown here is derived from an EMBL/GenBank/DDBJ whole genome shotgun (WGS) entry which is preliminary data.</text>
</comment>
<evidence type="ECO:0000256" key="1">
    <source>
        <dbReference type="SAM" id="Coils"/>
    </source>
</evidence>
<name>A0A9W9KCI7_9EURO</name>
<keyword evidence="3" id="KW-1185">Reference proteome</keyword>
<protein>
    <submittedName>
        <fullName evidence="2">Uncharacterized protein</fullName>
    </submittedName>
</protein>
<reference evidence="2" key="1">
    <citation type="submission" date="2022-11" db="EMBL/GenBank/DDBJ databases">
        <authorList>
            <person name="Petersen C."/>
        </authorList>
    </citation>
    <scope>NUCLEOTIDE SEQUENCE</scope>
    <source>
        <strain evidence="2">IBT 34128</strain>
    </source>
</reference>
<feature type="coiled-coil region" evidence="1">
    <location>
        <begin position="68"/>
        <end position="98"/>
    </location>
</feature>
<dbReference type="GeneID" id="81393372"/>
<dbReference type="EMBL" id="JAPMSZ010000005">
    <property type="protein sequence ID" value="KAJ5101400.1"/>
    <property type="molecule type" value="Genomic_DNA"/>
</dbReference>
<evidence type="ECO:0000313" key="2">
    <source>
        <dbReference type="EMBL" id="KAJ5101400.1"/>
    </source>
</evidence>
<sequence length="106" mass="12386">MWGKKFIFCDEKCEVVRCGSHEICQFRLTDLYLAEHALREVAQREEKLHRRVLALQKTMAIESTATQCTATESVSAQLEQANQQLQEAQEQYPRQEYTLYQALFKA</sequence>
<dbReference type="OrthoDB" id="4336792at2759"/>
<evidence type="ECO:0000313" key="3">
    <source>
        <dbReference type="Proteomes" id="UP001141434"/>
    </source>
</evidence>
<reference evidence="2" key="2">
    <citation type="journal article" date="2023" name="IMA Fungus">
        <title>Comparative genomic study of the Penicillium genus elucidates a diverse pangenome and 15 lateral gene transfer events.</title>
        <authorList>
            <person name="Petersen C."/>
            <person name="Sorensen T."/>
            <person name="Nielsen M.R."/>
            <person name="Sondergaard T.E."/>
            <person name="Sorensen J.L."/>
            <person name="Fitzpatrick D.A."/>
            <person name="Frisvad J.C."/>
            <person name="Nielsen K.L."/>
        </authorList>
    </citation>
    <scope>NUCLEOTIDE SEQUENCE</scope>
    <source>
        <strain evidence="2">IBT 34128</strain>
    </source>
</reference>